<evidence type="ECO:0000313" key="4">
    <source>
        <dbReference type="Proteomes" id="UP000316270"/>
    </source>
</evidence>
<dbReference type="PANTHER" id="PTHR42080:SF1">
    <property type="entry name" value="SRR1-LIKE DOMAIN-CONTAINING PROTEIN"/>
    <property type="match status" value="1"/>
</dbReference>
<dbReference type="EMBL" id="CP042187">
    <property type="protein sequence ID" value="QDS69225.1"/>
    <property type="molecule type" value="Genomic_DNA"/>
</dbReference>
<dbReference type="Pfam" id="PF07985">
    <property type="entry name" value="SRR1"/>
    <property type="match status" value="1"/>
</dbReference>
<dbReference type="Proteomes" id="UP000316270">
    <property type="component" value="Chromosome 3"/>
</dbReference>
<feature type="compositionally biased region" description="Polar residues" evidence="1">
    <location>
        <begin position="30"/>
        <end position="44"/>
    </location>
</feature>
<proteinExistence type="predicted"/>
<evidence type="ECO:0000313" key="3">
    <source>
        <dbReference type="EMBL" id="QDS69225.1"/>
    </source>
</evidence>
<evidence type="ECO:0000256" key="1">
    <source>
        <dbReference type="SAM" id="MobiDB-lite"/>
    </source>
</evidence>
<feature type="region of interest" description="Disordered" evidence="1">
    <location>
        <begin position="30"/>
        <end position="51"/>
    </location>
</feature>
<evidence type="ECO:0000259" key="2">
    <source>
        <dbReference type="Pfam" id="PF07985"/>
    </source>
</evidence>
<feature type="domain" description="SRR1-like" evidence="2">
    <location>
        <begin position="93"/>
        <end position="223"/>
    </location>
</feature>
<reference evidence="3 4" key="1">
    <citation type="submission" date="2019-07" db="EMBL/GenBank/DDBJ databases">
        <title>Finished genome of Venturia effusa.</title>
        <authorList>
            <person name="Young C.A."/>
            <person name="Cox M.P."/>
            <person name="Ganley A.R.D."/>
            <person name="David W.J."/>
        </authorList>
    </citation>
    <scope>NUCLEOTIDE SEQUENCE [LARGE SCALE GENOMIC DNA]</scope>
    <source>
        <strain evidence="4">albino</strain>
    </source>
</reference>
<protein>
    <recommendedName>
        <fullName evidence="2">SRR1-like domain-containing protein</fullName>
    </recommendedName>
</protein>
<dbReference type="PANTHER" id="PTHR42080">
    <property type="entry name" value="SRR1 DOMAIN-CONTAINING PROTEIN"/>
    <property type="match status" value="1"/>
</dbReference>
<gene>
    <name evidence="3" type="ORF">FKW77_001122</name>
</gene>
<accession>A0A517L0R7</accession>
<dbReference type="STRING" id="50376.A0A517L0R7"/>
<keyword evidence="4" id="KW-1185">Reference proteome</keyword>
<dbReference type="OrthoDB" id="5318346at2759"/>
<name>A0A517L0R7_9PEZI</name>
<organism evidence="3 4">
    <name type="scientific">Venturia effusa</name>
    <dbReference type="NCBI Taxonomy" id="50376"/>
    <lineage>
        <taxon>Eukaryota</taxon>
        <taxon>Fungi</taxon>
        <taxon>Dikarya</taxon>
        <taxon>Ascomycota</taxon>
        <taxon>Pezizomycotina</taxon>
        <taxon>Dothideomycetes</taxon>
        <taxon>Pleosporomycetidae</taxon>
        <taxon>Venturiales</taxon>
        <taxon>Venturiaceae</taxon>
        <taxon>Venturia</taxon>
    </lineage>
</organism>
<dbReference type="AlphaFoldDB" id="A0A517L0R7"/>
<sequence>MPPKMHTKNSQHVKRKTIELLDGWSVITSSKSRPLSSHTRTTNPHIDHEADYSPPTPELVAAIIAEANTYLELWRTSQCATELACMLRLRKARDSGSIDNAICAGLGSLTTESAAQKKTRMWQFVVFLWLVEGVIKKEKESDASNGAFRCYAQEPRFTPTDVEVLKHFDIIVLPDLDGKKFVNEKTMLYAPFLPWSLLLKDFLQAGTPAICVSNDVEEVVEMSQMRIKHGTKSLESEGIPLQEGDLKECERVGKAFLENRKGFAFPPFDLHSECLKLMVYVAERGQEMERG</sequence>
<dbReference type="InterPro" id="IPR012942">
    <property type="entry name" value="SRR1-like"/>
</dbReference>